<protein>
    <submittedName>
        <fullName evidence="1">Uncharacterized protein</fullName>
    </submittedName>
</protein>
<feature type="non-terminal residue" evidence="1">
    <location>
        <position position="34"/>
    </location>
</feature>
<feature type="non-terminal residue" evidence="1">
    <location>
        <position position="1"/>
    </location>
</feature>
<proteinExistence type="predicted"/>
<name>A0A6J4MCI4_9GAMM</name>
<accession>A0A6J4MCI4</accession>
<organism evidence="1">
    <name type="scientific">uncultured Lysobacter sp</name>
    <dbReference type="NCBI Taxonomy" id="271060"/>
    <lineage>
        <taxon>Bacteria</taxon>
        <taxon>Pseudomonadati</taxon>
        <taxon>Pseudomonadota</taxon>
        <taxon>Gammaproteobacteria</taxon>
        <taxon>Lysobacterales</taxon>
        <taxon>Lysobacteraceae</taxon>
        <taxon>Lysobacter</taxon>
        <taxon>environmental samples</taxon>
    </lineage>
</organism>
<reference evidence="1" key="1">
    <citation type="submission" date="2020-02" db="EMBL/GenBank/DDBJ databases">
        <authorList>
            <person name="Meier V. D."/>
        </authorList>
    </citation>
    <scope>NUCLEOTIDE SEQUENCE</scope>
    <source>
        <strain evidence="1">AVDCRST_MAG71</strain>
    </source>
</reference>
<sequence length="34" mass="4500">AYQTDCSRHRRRVHPRRLRDRFHEHPFRRERLCR</sequence>
<dbReference type="EMBL" id="CADCUA010000664">
    <property type="protein sequence ID" value="CAA9351662.1"/>
    <property type="molecule type" value="Genomic_DNA"/>
</dbReference>
<dbReference type="AlphaFoldDB" id="A0A6J4MCI4"/>
<gene>
    <name evidence="1" type="ORF">AVDCRST_MAG71-2808</name>
</gene>
<evidence type="ECO:0000313" key="1">
    <source>
        <dbReference type="EMBL" id="CAA9351662.1"/>
    </source>
</evidence>